<gene>
    <name evidence="6" type="ORF">AU192_24700</name>
</gene>
<proteinExistence type="inferred from homology"/>
<accession>A0A101ACC1</accession>
<dbReference type="CDD" id="cd07089">
    <property type="entry name" value="ALDH_CddD-AldA-like"/>
    <property type="match status" value="1"/>
</dbReference>
<dbReference type="RefSeq" id="WP_064394589.1">
    <property type="nucleotide sequence ID" value="NZ_LQIR01000004.1"/>
</dbReference>
<dbReference type="EMBL" id="LQIR01000004">
    <property type="protein sequence ID" value="KUI19930.1"/>
    <property type="molecule type" value="Genomic_DNA"/>
</dbReference>
<dbReference type="PROSITE" id="PS00687">
    <property type="entry name" value="ALDEHYDE_DEHYDR_GLU"/>
    <property type="match status" value="1"/>
</dbReference>
<dbReference type="GO" id="GO:0016620">
    <property type="term" value="F:oxidoreductase activity, acting on the aldehyde or oxo group of donors, NAD or NADP as acceptor"/>
    <property type="evidence" value="ECO:0007669"/>
    <property type="project" value="InterPro"/>
</dbReference>
<evidence type="ECO:0000256" key="3">
    <source>
        <dbReference type="PROSITE-ProRule" id="PRU10007"/>
    </source>
</evidence>
<keyword evidence="7" id="KW-1185">Reference proteome</keyword>
<dbReference type="InterPro" id="IPR016161">
    <property type="entry name" value="Ald_DH/histidinol_DH"/>
</dbReference>
<dbReference type="SUPFAM" id="SSF53720">
    <property type="entry name" value="ALDH-like"/>
    <property type="match status" value="1"/>
</dbReference>
<dbReference type="PANTHER" id="PTHR42804">
    <property type="entry name" value="ALDEHYDE DEHYDROGENASE"/>
    <property type="match status" value="1"/>
</dbReference>
<dbReference type="Gene3D" id="3.40.605.10">
    <property type="entry name" value="Aldehyde Dehydrogenase, Chain A, domain 1"/>
    <property type="match status" value="1"/>
</dbReference>
<sequence>MTQVETDTGVLAGDERMLIDGEMQTTASGATFDVIHPASEQVAGRATDGTVEDMARAVGAARRAFDETDWSRDLDFRYHCLTQLHEAFERNKERLRRILITEVGCPVSVSGSQIESPIDEVKHWAEHGKNFDYLVDNGVHETPLGPARRKIHYEPVGVVGAITPWNVPFYLNVAETVPALMAGNTVVLKPAQLTPWSGSEYGRIVAEETDIPAGVFNVVVSNANEVGAALSADPRVDMITFTGSTATGRAILAAGAPTVKKTLLELGGKSAHIVLDDADFNSALSMAAMMACVMSGQSCILPSRILLPRSRYDEGIEILKTMMEGFPVGDPWTPGNMQGPQISETQRQKVLGLIKSGIASGARLVTGGGIPENLPTGYYTQPTLLADVDPNSQVAQEEIFGPVLTVTPYDTDDEAVAIANNTIYGLSGEVSGADLDRAFAVACRMRTGNVTINSKSHFGINSPFGGTKQSGLGYRNGEEGYKEYLEAKTIGMPDTAAP</sequence>
<dbReference type="Proteomes" id="UP000053707">
    <property type="component" value="Unassembled WGS sequence"/>
</dbReference>
<keyword evidence="2 4" id="KW-0560">Oxidoreductase</keyword>
<comment type="caution">
    <text evidence="6">The sequence shown here is derived from an EMBL/GenBank/DDBJ whole genome shotgun (WGS) entry which is preliminary data.</text>
</comment>
<dbReference type="AlphaFoldDB" id="A0A101ACC1"/>
<reference evidence="6 7" key="1">
    <citation type="submission" date="2016-01" db="EMBL/GenBank/DDBJ databases">
        <authorList>
            <consortium name="TB Trials Study Group"/>
            <person name="Sutton G."/>
            <person name="Brinkac L."/>
            <person name="Sanka R."/>
            <person name="Adams M."/>
            <person name="Lau E.L."/>
            <person name="Macaden R."/>
            <person name="Grewal H.M.S."/>
        </authorList>
    </citation>
    <scope>NUCLEOTIDE SEQUENCE [LARGE SCALE GENOMIC DNA]</scope>
    <source>
        <strain evidence="6 7">IS-1744</strain>
    </source>
</reference>
<protein>
    <submittedName>
        <fullName evidence="6">Aldehyde dehydrogenase</fullName>
    </submittedName>
</protein>
<evidence type="ECO:0000313" key="6">
    <source>
        <dbReference type="EMBL" id="KUI19930.1"/>
    </source>
</evidence>
<dbReference type="Pfam" id="PF00171">
    <property type="entry name" value="Aldedh"/>
    <property type="match status" value="1"/>
</dbReference>
<dbReference type="InterPro" id="IPR016162">
    <property type="entry name" value="Ald_DH_N"/>
</dbReference>
<comment type="similarity">
    <text evidence="1 4">Belongs to the aldehyde dehydrogenase family.</text>
</comment>
<feature type="active site" evidence="3">
    <location>
        <position position="265"/>
    </location>
</feature>
<dbReference type="InterPro" id="IPR016163">
    <property type="entry name" value="Ald_DH_C"/>
</dbReference>
<evidence type="ECO:0000313" key="7">
    <source>
        <dbReference type="Proteomes" id="UP000053707"/>
    </source>
</evidence>
<name>A0A101ACC1_9MYCO</name>
<dbReference type="InterPro" id="IPR029510">
    <property type="entry name" value="Ald_DH_CS_GLU"/>
</dbReference>
<dbReference type="InterPro" id="IPR015590">
    <property type="entry name" value="Aldehyde_DH_dom"/>
</dbReference>
<evidence type="ECO:0000259" key="5">
    <source>
        <dbReference type="Pfam" id="PF00171"/>
    </source>
</evidence>
<evidence type="ECO:0000256" key="1">
    <source>
        <dbReference type="ARBA" id="ARBA00009986"/>
    </source>
</evidence>
<dbReference type="PANTHER" id="PTHR42804:SF1">
    <property type="entry name" value="ALDEHYDE DEHYDROGENASE-RELATED"/>
    <property type="match status" value="1"/>
</dbReference>
<dbReference type="Gene3D" id="3.40.309.10">
    <property type="entry name" value="Aldehyde Dehydrogenase, Chain A, domain 2"/>
    <property type="match status" value="1"/>
</dbReference>
<feature type="domain" description="Aldehyde dehydrogenase" evidence="5">
    <location>
        <begin position="28"/>
        <end position="490"/>
    </location>
</feature>
<evidence type="ECO:0000256" key="2">
    <source>
        <dbReference type="ARBA" id="ARBA00023002"/>
    </source>
</evidence>
<evidence type="ECO:0000256" key="4">
    <source>
        <dbReference type="RuleBase" id="RU003345"/>
    </source>
</evidence>
<organism evidence="6 7">
    <name type="scientific">Mycobacterium lehmannii</name>
    <dbReference type="NCBI Taxonomy" id="2048550"/>
    <lineage>
        <taxon>Bacteria</taxon>
        <taxon>Bacillati</taxon>
        <taxon>Actinomycetota</taxon>
        <taxon>Actinomycetes</taxon>
        <taxon>Mycobacteriales</taxon>
        <taxon>Mycobacteriaceae</taxon>
        <taxon>Mycobacterium</taxon>
    </lineage>
</organism>